<reference evidence="1" key="2">
    <citation type="submission" date="2020-11" db="EMBL/GenBank/DDBJ databases">
        <authorList>
            <person name="McCartney M.A."/>
            <person name="Auch B."/>
            <person name="Kono T."/>
            <person name="Mallez S."/>
            <person name="Becker A."/>
            <person name="Gohl D.M."/>
            <person name="Silverstein K.A.T."/>
            <person name="Koren S."/>
            <person name="Bechman K.B."/>
            <person name="Herman A."/>
            <person name="Abrahante J.E."/>
            <person name="Garbe J."/>
        </authorList>
    </citation>
    <scope>NUCLEOTIDE SEQUENCE</scope>
    <source>
        <strain evidence="1">Duluth1</strain>
        <tissue evidence="1">Whole animal</tissue>
    </source>
</reference>
<keyword evidence="2" id="KW-1185">Reference proteome</keyword>
<sequence>MLTSYHCKTNKEELRTNVIELAEDGLGLTRNGIPTGTMGKLTQFALDNDELATG</sequence>
<name>A0A9D4HG77_DREPO</name>
<evidence type="ECO:0000313" key="1">
    <source>
        <dbReference type="EMBL" id="KAH3715821.1"/>
    </source>
</evidence>
<gene>
    <name evidence="1" type="ORF">DPMN_058534</name>
</gene>
<proteinExistence type="predicted"/>
<reference evidence="1" key="1">
    <citation type="journal article" date="2019" name="bioRxiv">
        <title>The Genome of the Zebra Mussel, Dreissena polymorpha: A Resource for Invasive Species Research.</title>
        <authorList>
            <person name="McCartney M.A."/>
            <person name="Auch B."/>
            <person name="Kono T."/>
            <person name="Mallez S."/>
            <person name="Zhang Y."/>
            <person name="Obille A."/>
            <person name="Becker A."/>
            <person name="Abrahante J.E."/>
            <person name="Garbe J."/>
            <person name="Badalamenti J.P."/>
            <person name="Herman A."/>
            <person name="Mangelson H."/>
            <person name="Liachko I."/>
            <person name="Sullivan S."/>
            <person name="Sone E.D."/>
            <person name="Koren S."/>
            <person name="Silverstein K.A.T."/>
            <person name="Beckman K.B."/>
            <person name="Gohl D.M."/>
        </authorList>
    </citation>
    <scope>NUCLEOTIDE SEQUENCE</scope>
    <source>
        <strain evidence="1">Duluth1</strain>
        <tissue evidence="1">Whole animal</tissue>
    </source>
</reference>
<accession>A0A9D4HG77</accession>
<protein>
    <submittedName>
        <fullName evidence="1">Uncharacterized protein</fullName>
    </submittedName>
</protein>
<dbReference type="EMBL" id="JAIWYP010000013">
    <property type="protein sequence ID" value="KAH3715821.1"/>
    <property type="molecule type" value="Genomic_DNA"/>
</dbReference>
<organism evidence="1 2">
    <name type="scientific">Dreissena polymorpha</name>
    <name type="common">Zebra mussel</name>
    <name type="synonym">Mytilus polymorpha</name>
    <dbReference type="NCBI Taxonomy" id="45954"/>
    <lineage>
        <taxon>Eukaryota</taxon>
        <taxon>Metazoa</taxon>
        <taxon>Spiralia</taxon>
        <taxon>Lophotrochozoa</taxon>
        <taxon>Mollusca</taxon>
        <taxon>Bivalvia</taxon>
        <taxon>Autobranchia</taxon>
        <taxon>Heteroconchia</taxon>
        <taxon>Euheterodonta</taxon>
        <taxon>Imparidentia</taxon>
        <taxon>Neoheterodontei</taxon>
        <taxon>Myida</taxon>
        <taxon>Dreissenoidea</taxon>
        <taxon>Dreissenidae</taxon>
        <taxon>Dreissena</taxon>
    </lineage>
</organism>
<dbReference type="AlphaFoldDB" id="A0A9D4HG77"/>
<comment type="caution">
    <text evidence="1">The sequence shown here is derived from an EMBL/GenBank/DDBJ whole genome shotgun (WGS) entry which is preliminary data.</text>
</comment>
<evidence type="ECO:0000313" key="2">
    <source>
        <dbReference type="Proteomes" id="UP000828390"/>
    </source>
</evidence>
<dbReference type="Proteomes" id="UP000828390">
    <property type="component" value="Unassembled WGS sequence"/>
</dbReference>